<keyword evidence="2" id="KW-1185">Reference proteome</keyword>
<dbReference type="Proteomes" id="UP000728032">
    <property type="component" value="Unassembled WGS sequence"/>
</dbReference>
<dbReference type="EMBL" id="CAJPVJ010023198">
    <property type="protein sequence ID" value="CAG2178440.1"/>
    <property type="molecule type" value="Genomic_DNA"/>
</dbReference>
<dbReference type="AlphaFoldDB" id="A0A7R9QWS2"/>
<protein>
    <submittedName>
        <fullName evidence="1">Uncharacterized protein</fullName>
    </submittedName>
</protein>
<dbReference type="EMBL" id="OC938023">
    <property type="protein sequence ID" value="CAD7661304.1"/>
    <property type="molecule type" value="Genomic_DNA"/>
</dbReference>
<name>A0A7R9QWS2_9ACAR</name>
<evidence type="ECO:0000313" key="2">
    <source>
        <dbReference type="Proteomes" id="UP000728032"/>
    </source>
</evidence>
<organism evidence="1">
    <name type="scientific">Oppiella nova</name>
    <dbReference type="NCBI Taxonomy" id="334625"/>
    <lineage>
        <taxon>Eukaryota</taxon>
        <taxon>Metazoa</taxon>
        <taxon>Ecdysozoa</taxon>
        <taxon>Arthropoda</taxon>
        <taxon>Chelicerata</taxon>
        <taxon>Arachnida</taxon>
        <taxon>Acari</taxon>
        <taxon>Acariformes</taxon>
        <taxon>Sarcoptiformes</taxon>
        <taxon>Oribatida</taxon>
        <taxon>Brachypylina</taxon>
        <taxon>Oppioidea</taxon>
        <taxon>Oppiidae</taxon>
        <taxon>Oppiella</taxon>
    </lineage>
</organism>
<feature type="non-terminal residue" evidence="1">
    <location>
        <position position="1"/>
    </location>
</feature>
<evidence type="ECO:0000313" key="1">
    <source>
        <dbReference type="EMBL" id="CAD7661304.1"/>
    </source>
</evidence>
<gene>
    <name evidence="1" type="ORF">ONB1V03_LOCUS17865</name>
</gene>
<sequence>MVMFHFDLDEDTKNKVSLTDDSIPRNFIVYLYKTLLKMQSNDPKVRPTAGQILQNRNHFLVDNYLNINSFDIKMFIMEHPHWSKYHQQSTYAEESHDKVYVPMLHFYVLFDGHVVLYNFKCKYTRSAASTV</sequence>
<proteinExistence type="predicted"/>
<accession>A0A7R9QWS2</accession>
<reference evidence="1" key="1">
    <citation type="submission" date="2020-11" db="EMBL/GenBank/DDBJ databases">
        <authorList>
            <person name="Tran Van P."/>
        </authorList>
    </citation>
    <scope>NUCLEOTIDE SEQUENCE</scope>
</reference>